<evidence type="ECO:0000313" key="3">
    <source>
        <dbReference type="EMBL" id="KAF1805514.1"/>
    </source>
</evidence>
<reference evidence="3 4" key="1">
    <citation type="submission" date="2019-09" db="EMBL/GenBank/DDBJ databases">
        <authorList>
            <consortium name="DOE Joint Genome Institute"/>
            <person name="Mondo S.J."/>
            <person name="Navarro-Mendoza M.I."/>
            <person name="Perez-Arques C."/>
            <person name="Panchal S."/>
            <person name="Nicolas F.E."/>
            <person name="Ganguly P."/>
            <person name="Pangilinan J."/>
            <person name="Grigoriev I."/>
            <person name="Heitman J."/>
            <person name="Sanya K."/>
            <person name="Garre V."/>
        </authorList>
    </citation>
    <scope>NUCLEOTIDE SEQUENCE [LARGE SCALE GENOMIC DNA]</scope>
    <source>
        <strain evidence="3 4">MU402</strain>
    </source>
</reference>
<dbReference type="Proteomes" id="UP000469890">
    <property type="component" value="Unassembled WGS sequence"/>
</dbReference>
<dbReference type="PANTHER" id="PTHR43591:SF24">
    <property type="entry name" value="2-METHOXY-6-POLYPRENYL-1,4-BENZOQUINOL METHYLASE, MITOCHONDRIAL"/>
    <property type="match status" value="1"/>
</dbReference>
<comment type="caution">
    <text evidence="3">The sequence shown here is derived from an EMBL/GenBank/DDBJ whole genome shotgun (WGS) entry which is preliminary data.</text>
</comment>
<dbReference type="PANTHER" id="PTHR43591">
    <property type="entry name" value="METHYLTRANSFERASE"/>
    <property type="match status" value="1"/>
</dbReference>
<protein>
    <submittedName>
        <fullName evidence="3">S-adenosyl-L-methionine-dependent methyltransferase</fullName>
    </submittedName>
</protein>
<sequence length="504" mass="56515">MGTTTSREGSTRHKYRRKLASLKSQKSREVIATGADSRPSARTIEPIAAPKSNAPLTVHQPTPVNLVKHQVVLSDHVSPMSSLSAVISIPMRRSSWRKSVNTTTTRTTNDNGSITSGSFFDDDMDDDADSELVSSPRTSVGSEENGNSTFLKVEDHSSNSNKKKIKPKSTSPLNSFKSSYKKEGNDIVFESKYNTSASPTAITSTHEDLLKGPPRPFWSYNNGDEREYDRQLRQHYVLKHVLDGNIHVPVPTDKSITILDSACGAGFWTLDMAQAYPKAKVIGLDAFPADDKRMKGYSNATISAPNIVYKYGDLTTQLTLPDSYIDVLYQRDTTSIIPHERWPFLFKELMRVMKPGGYIELVEYNFDIRDPGPVLALVNEWYKIASTSVGVDPREAKQLESKLVDAGFQQVEQKVVSIPIGEWPTEKDQQEKGFLYKQVIKALFKSMRPWWISELGVTEQEYDKVVIAAMDEFDEQQCYIDWVIYTARKPAEATLTTSTTDIAN</sequence>
<dbReference type="GO" id="GO:0008168">
    <property type="term" value="F:methyltransferase activity"/>
    <property type="evidence" value="ECO:0007669"/>
    <property type="project" value="UniProtKB-KW"/>
</dbReference>
<dbReference type="Gene3D" id="3.40.50.150">
    <property type="entry name" value="Vaccinia Virus protein VP39"/>
    <property type="match status" value="1"/>
</dbReference>
<feature type="compositionally biased region" description="Acidic residues" evidence="1">
    <location>
        <begin position="120"/>
        <end position="130"/>
    </location>
</feature>
<keyword evidence="3" id="KW-0489">Methyltransferase</keyword>
<evidence type="ECO:0000259" key="2">
    <source>
        <dbReference type="Pfam" id="PF13649"/>
    </source>
</evidence>
<feature type="region of interest" description="Disordered" evidence="1">
    <location>
        <begin position="1"/>
        <end position="39"/>
    </location>
</feature>
<accession>A0A8H4BNA0</accession>
<dbReference type="CDD" id="cd02440">
    <property type="entry name" value="AdoMet_MTases"/>
    <property type="match status" value="1"/>
</dbReference>
<dbReference type="InterPro" id="IPR041698">
    <property type="entry name" value="Methyltransf_25"/>
</dbReference>
<feature type="compositionally biased region" description="Polar residues" evidence="1">
    <location>
        <begin position="132"/>
        <end position="150"/>
    </location>
</feature>
<feature type="domain" description="Methyltransferase" evidence="2">
    <location>
        <begin position="258"/>
        <end position="357"/>
    </location>
</feature>
<proteinExistence type="predicted"/>
<name>A0A8H4BNA0_MUCCL</name>
<dbReference type="Pfam" id="PF13649">
    <property type="entry name" value="Methyltransf_25"/>
    <property type="match status" value="1"/>
</dbReference>
<dbReference type="GO" id="GO:0032259">
    <property type="term" value="P:methylation"/>
    <property type="evidence" value="ECO:0007669"/>
    <property type="project" value="UniProtKB-KW"/>
</dbReference>
<evidence type="ECO:0000256" key="1">
    <source>
        <dbReference type="SAM" id="MobiDB-lite"/>
    </source>
</evidence>
<feature type="region of interest" description="Disordered" evidence="1">
    <location>
        <begin position="97"/>
        <end position="177"/>
    </location>
</feature>
<gene>
    <name evidence="3" type="ORF">FB192DRAFT_1363239</name>
</gene>
<dbReference type="AlphaFoldDB" id="A0A8H4BNA0"/>
<keyword evidence="3" id="KW-0808">Transferase</keyword>
<evidence type="ECO:0000313" key="4">
    <source>
        <dbReference type="Proteomes" id="UP000469890"/>
    </source>
</evidence>
<dbReference type="SUPFAM" id="SSF53335">
    <property type="entry name" value="S-adenosyl-L-methionine-dependent methyltransferases"/>
    <property type="match status" value="1"/>
</dbReference>
<organism evidence="3 4">
    <name type="scientific">Mucor circinelloides f. lusitanicus</name>
    <name type="common">Mucor racemosus var. lusitanicus</name>
    <dbReference type="NCBI Taxonomy" id="29924"/>
    <lineage>
        <taxon>Eukaryota</taxon>
        <taxon>Fungi</taxon>
        <taxon>Fungi incertae sedis</taxon>
        <taxon>Mucoromycota</taxon>
        <taxon>Mucoromycotina</taxon>
        <taxon>Mucoromycetes</taxon>
        <taxon>Mucorales</taxon>
        <taxon>Mucorineae</taxon>
        <taxon>Mucoraceae</taxon>
        <taxon>Mucor</taxon>
    </lineage>
</organism>
<dbReference type="EMBL" id="JAAECE010000002">
    <property type="protein sequence ID" value="KAF1805514.1"/>
    <property type="molecule type" value="Genomic_DNA"/>
</dbReference>
<feature type="compositionally biased region" description="Polar residues" evidence="1">
    <location>
        <begin position="109"/>
        <end position="118"/>
    </location>
</feature>
<dbReference type="InterPro" id="IPR029063">
    <property type="entry name" value="SAM-dependent_MTases_sf"/>
</dbReference>